<dbReference type="SUPFAM" id="SSF52540">
    <property type="entry name" value="P-loop containing nucleoside triphosphate hydrolases"/>
    <property type="match status" value="1"/>
</dbReference>
<dbReference type="PANTHER" id="PTHR42961">
    <property type="entry name" value="IRON-SULFUR PROTEIN NUBPL"/>
    <property type="match status" value="1"/>
</dbReference>
<dbReference type="SUPFAM" id="SSF117916">
    <property type="entry name" value="Fe-S cluster assembly (FSCA) domain-like"/>
    <property type="match status" value="1"/>
</dbReference>
<evidence type="ECO:0000256" key="5">
    <source>
        <dbReference type="ARBA" id="ARBA00023014"/>
    </source>
</evidence>
<dbReference type="GO" id="GO:0016887">
    <property type="term" value="F:ATP hydrolysis activity"/>
    <property type="evidence" value="ECO:0007669"/>
    <property type="project" value="UniProtKB-UniRule"/>
</dbReference>
<evidence type="ECO:0000313" key="9">
    <source>
        <dbReference type="EMBL" id="QSG14780.1"/>
    </source>
</evidence>
<dbReference type="GO" id="GO:0005524">
    <property type="term" value="F:ATP binding"/>
    <property type="evidence" value="ECO:0007669"/>
    <property type="project" value="UniProtKB-UniRule"/>
</dbReference>
<evidence type="ECO:0000259" key="7">
    <source>
        <dbReference type="Pfam" id="PF01883"/>
    </source>
</evidence>
<accession>A0A897NJY4</accession>
<dbReference type="InterPro" id="IPR018720">
    <property type="entry name" value="DUF2249"/>
</dbReference>
<proteinExistence type="inferred from homology"/>
<dbReference type="InterPro" id="IPR019591">
    <property type="entry name" value="Mrp/NBP35_ATP-bd"/>
</dbReference>
<comment type="subunit">
    <text evidence="6">Homodimer.</text>
</comment>
<dbReference type="GO" id="GO:0051539">
    <property type="term" value="F:4 iron, 4 sulfur cluster binding"/>
    <property type="evidence" value="ECO:0007669"/>
    <property type="project" value="TreeGrafter"/>
</dbReference>
<gene>
    <name evidence="9" type="primary">mrp</name>
    <name evidence="9" type="ORF">HSEST_1247</name>
</gene>
<dbReference type="Proteomes" id="UP000663292">
    <property type="component" value="Chromosome"/>
</dbReference>
<dbReference type="Pfam" id="PF10006">
    <property type="entry name" value="DUF2249"/>
    <property type="match status" value="1"/>
</dbReference>
<dbReference type="AlphaFoldDB" id="A0A897NJY4"/>
<keyword evidence="2 6" id="KW-0547">Nucleotide-binding</keyword>
<dbReference type="InterPro" id="IPR033756">
    <property type="entry name" value="YlxH/NBP35"/>
</dbReference>
<dbReference type="PANTHER" id="PTHR42961:SF2">
    <property type="entry name" value="IRON-SULFUR PROTEIN NUBPL"/>
    <property type="match status" value="1"/>
</dbReference>
<dbReference type="InterPro" id="IPR034904">
    <property type="entry name" value="FSCA_dom_sf"/>
</dbReference>
<dbReference type="InterPro" id="IPR044304">
    <property type="entry name" value="NUBPL-like"/>
</dbReference>
<protein>
    <recommendedName>
        <fullName evidence="6">Iron-sulfur cluster carrier protein</fullName>
    </recommendedName>
</protein>
<feature type="domain" description="DUF2249" evidence="8">
    <location>
        <begin position="340"/>
        <end position="409"/>
    </location>
</feature>
<evidence type="ECO:0000256" key="1">
    <source>
        <dbReference type="ARBA" id="ARBA00022723"/>
    </source>
</evidence>
<comment type="function">
    <text evidence="6">Binds and transfers iron-sulfur (Fe-S) clusters to target apoproteins. Can hydrolyze ATP.</text>
</comment>
<reference evidence="9 10" key="1">
    <citation type="submission" date="2020-11" db="EMBL/GenBank/DDBJ databases">
        <title>Carbohydrate-dependent, anaerobic sulfur respiration: A novel catabolism in halophilic archaea.</title>
        <authorList>
            <person name="Sorokin D.Y."/>
            <person name="Messina E."/>
            <person name="Smedile F."/>
            <person name="La Cono V."/>
            <person name="Hallsworth J.E."/>
            <person name="Yakimov M.M."/>
        </authorList>
    </citation>
    <scope>NUCLEOTIDE SEQUENCE [LARGE SCALE GENOMIC DNA]</scope>
    <source>
        <strain evidence="9 10">HSR-Est</strain>
    </source>
</reference>
<dbReference type="InterPro" id="IPR027417">
    <property type="entry name" value="P-loop_NTPase"/>
</dbReference>
<evidence type="ECO:0000256" key="3">
    <source>
        <dbReference type="ARBA" id="ARBA00022840"/>
    </source>
</evidence>
<keyword evidence="3 6" id="KW-0067">ATP-binding</keyword>
<keyword evidence="6" id="KW-0378">Hydrolase</keyword>
<keyword evidence="5 6" id="KW-0411">Iron-sulfur</keyword>
<keyword evidence="4 6" id="KW-0408">Iron</keyword>
<dbReference type="RefSeq" id="WP_229122826.1">
    <property type="nucleotide sequence ID" value="NZ_CP064791.1"/>
</dbReference>
<evidence type="ECO:0000313" key="10">
    <source>
        <dbReference type="Proteomes" id="UP000663292"/>
    </source>
</evidence>
<evidence type="ECO:0000256" key="2">
    <source>
        <dbReference type="ARBA" id="ARBA00022741"/>
    </source>
</evidence>
<dbReference type="Pfam" id="PF10609">
    <property type="entry name" value="ParA"/>
    <property type="match status" value="1"/>
</dbReference>
<dbReference type="GO" id="GO:0140663">
    <property type="term" value="F:ATP-dependent FeS chaperone activity"/>
    <property type="evidence" value="ECO:0007669"/>
    <property type="project" value="InterPro"/>
</dbReference>
<dbReference type="Gene3D" id="3.40.50.300">
    <property type="entry name" value="P-loop containing nucleotide triphosphate hydrolases"/>
    <property type="match status" value="1"/>
</dbReference>
<sequence>MPATDPPDDPRTVVRETLSDVSLPSVDSDLVSAGIVAEIDVHGSDLTVVVDLSSAPNASSENVMTAVIEVTEDIPGIENVQVEQTTPGPDPGANLEDFEHVIAVASAKGGVGKSTVATRLATTLAADREVALFDADVHGPNVHRLLEVEGPVYSTDDGEPIPISHQGMEVMGVGLLESDVPLAWRGAMAHDAVSDLFGETAWRSDDTLVIDLPPGTGDVVLTTLQEVPVDALVVVTTPFETSITDTNRTIDLFLDEGVPVLGAVVNMAEFVCEHCGEPNELFTDDVADLSAEVLATLPFDRDFQERPVPGETTPRFEELTGAIEAELDALATYEPPEDAVDIRGLDPEPRRDRVREAFEDLESGEQFRVVSDRDPTPVRQYLATLAEVEPAAIDPFDVRRKSPDAWELTTVYP</sequence>
<evidence type="ECO:0000256" key="6">
    <source>
        <dbReference type="HAMAP-Rule" id="MF_02040"/>
    </source>
</evidence>
<evidence type="ECO:0000259" key="8">
    <source>
        <dbReference type="Pfam" id="PF10006"/>
    </source>
</evidence>
<dbReference type="CDD" id="cd02037">
    <property type="entry name" value="Mrp_NBP35"/>
    <property type="match status" value="1"/>
</dbReference>
<dbReference type="Pfam" id="PF01883">
    <property type="entry name" value="FeS_assembly_P"/>
    <property type="match status" value="1"/>
</dbReference>
<keyword evidence="10" id="KW-1185">Reference proteome</keyword>
<dbReference type="GO" id="GO:0016226">
    <property type="term" value="P:iron-sulfur cluster assembly"/>
    <property type="evidence" value="ECO:0007669"/>
    <property type="project" value="InterPro"/>
</dbReference>
<dbReference type="GeneID" id="68857882"/>
<feature type="domain" description="MIP18 family-like" evidence="7">
    <location>
        <begin position="12"/>
        <end position="83"/>
    </location>
</feature>
<dbReference type="GO" id="GO:0046872">
    <property type="term" value="F:metal ion binding"/>
    <property type="evidence" value="ECO:0007669"/>
    <property type="project" value="UniProtKB-KW"/>
</dbReference>
<comment type="similarity">
    <text evidence="6">Belongs to the Mrp/NBP35 ATP-binding proteins family.</text>
</comment>
<feature type="binding site" evidence="6">
    <location>
        <begin position="107"/>
        <end position="114"/>
    </location>
    <ligand>
        <name>ATP</name>
        <dbReference type="ChEBI" id="CHEBI:30616"/>
    </ligand>
</feature>
<evidence type="ECO:0000256" key="4">
    <source>
        <dbReference type="ARBA" id="ARBA00023004"/>
    </source>
</evidence>
<dbReference type="HAMAP" id="MF_02040">
    <property type="entry name" value="Mrp_NBP35"/>
    <property type="match status" value="1"/>
</dbReference>
<name>A0A897NJY4_9EURY</name>
<dbReference type="EMBL" id="CP064791">
    <property type="protein sequence ID" value="QSG14780.1"/>
    <property type="molecule type" value="Genomic_DNA"/>
</dbReference>
<keyword evidence="1 6" id="KW-0479">Metal-binding</keyword>
<dbReference type="InterPro" id="IPR002744">
    <property type="entry name" value="MIP18-like"/>
</dbReference>
<dbReference type="Gene3D" id="3.30.300.130">
    <property type="entry name" value="Fe-S cluster assembly (FSCA)"/>
    <property type="match status" value="1"/>
</dbReference>
<organism evidence="9 10">
    <name type="scientific">Halapricum desulfuricans</name>
    <dbReference type="NCBI Taxonomy" id="2841257"/>
    <lineage>
        <taxon>Archaea</taxon>
        <taxon>Methanobacteriati</taxon>
        <taxon>Methanobacteriota</taxon>
        <taxon>Stenosarchaea group</taxon>
        <taxon>Halobacteria</taxon>
        <taxon>Halobacteriales</taxon>
        <taxon>Haloarculaceae</taxon>
        <taxon>Halapricum</taxon>
    </lineage>
</organism>